<gene>
    <name evidence="5" type="ORF">AMK59_6378</name>
</gene>
<protein>
    <submittedName>
        <fullName evidence="5">Uncharacterized protein</fullName>
    </submittedName>
</protein>
<proteinExistence type="inferred from homology"/>
<dbReference type="PANTHER" id="PTHR12687:SF4">
    <property type="entry name" value="NUCLEOLAR COMPLEX PROTEIN 2 HOMOLOG"/>
    <property type="match status" value="1"/>
</dbReference>
<dbReference type="OrthoDB" id="10266662at2759"/>
<evidence type="ECO:0000256" key="1">
    <source>
        <dbReference type="ARBA" id="ARBA00004123"/>
    </source>
</evidence>
<accession>A0A0T6AYN1</accession>
<dbReference type="AlphaFoldDB" id="A0A0T6AYN1"/>
<feature type="compositionally biased region" description="Polar residues" evidence="4">
    <location>
        <begin position="64"/>
        <end position="77"/>
    </location>
</feature>
<dbReference type="EMBL" id="LJIG01022525">
    <property type="protein sequence ID" value="KRT80116.1"/>
    <property type="molecule type" value="Genomic_DNA"/>
</dbReference>
<dbReference type="GO" id="GO:0042273">
    <property type="term" value="P:ribosomal large subunit biogenesis"/>
    <property type="evidence" value="ECO:0007669"/>
    <property type="project" value="TreeGrafter"/>
</dbReference>
<evidence type="ECO:0000313" key="6">
    <source>
        <dbReference type="Proteomes" id="UP000051574"/>
    </source>
</evidence>
<feature type="compositionally biased region" description="Basic and acidic residues" evidence="4">
    <location>
        <begin position="84"/>
        <end position="99"/>
    </location>
</feature>
<comment type="caution">
    <text evidence="5">The sequence shown here is derived from an EMBL/GenBank/DDBJ whole genome shotgun (WGS) entry which is preliminary data.</text>
</comment>
<dbReference type="InterPro" id="IPR016024">
    <property type="entry name" value="ARM-type_fold"/>
</dbReference>
<keyword evidence="3" id="KW-0539">Nucleus</keyword>
<dbReference type="GO" id="GO:0030691">
    <property type="term" value="C:Noc2p-Noc3p complex"/>
    <property type="evidence" value="ECO:0007669"/>
    <property type="project" value="TreeGrafter"/>
</dbReference>
<sequence>EIFQFKSTLFTKMVKLQKSKKILPKKSLKLKKKVKQAIKTKNKSKEDTLKKKKPYSEMSVDDFLNTSFDEASTGSEDNANEAEEALHQESDGESEKSDVEDAASDDEVMENNGSDSQESGNEDEVLGHKESLAKLKDTDPEFYKFLEENDRKLLDFNLSDSENEQMDDDADEDDNVHKPLGELEVASDESDFEDDTKPTDTSTITLKVLKSWQNDIKTDKSNVTIVKLIKAFHAAIARVSGNEEDDNAIVYKVEGSAIFNGVIQICVLELGPAIRKYLRIPQGSKQPPHKSKKFVKIKAVLRGYFVDLLKLLSGVTSTNILNVILKHLHYMSPMIVSYGNVLKHLLKKLIHLWGTADETVRVIAFLCIIRLINNQQQSNLDMVLKSMYMTYVQNSKFVSPSSLPMINFMRRSLVEMYSIDLNVSYQHVFLYIRQLAMHLRNAIILKKKENIQAVYNWQYINSLKLWGNLLSVLYGKSQLQPLVYPFVQVCLGTINLVPTVQYYPLRFHIVEVLIEFSSVASVFIPILPFLLEILTSYDFNKKHQKVSMKPLQFTFILRLSKSQLLENGFKDAVMETIYAQLLQYLAANSHSIAFPDLSLLCVIQIKSFLKKCSVAAYCRKMRQIVEKIEQNTKFILAERKNISFNLGDSKQIEAWETGVRNKGIPLMTFYESWTTMRNVKRNKEATNNDAIGEYNLPHLKRRDKPKNEHQKSGEQVELFPSDSESDLGVEEEISVKRKRGKRGGKNTNKKLATIALDEDQVNDDGLEDVVEDFKASDW</sequence>
<feature type="compositionally biased region" description="Basic and acidic residues" evidence="4">
    <location>
        <begin position="705"/>
        <end position="714"/>
    </location>
</feature>
<dbReference type="SUPFAM" id="SSF48371">
    <property type="entry name" value="ARM repeat"/>
    <property type="match status" value="1"/>
</dbReference>
<feature type="region of interest" description="Disordered" evidence="4">
    <location>
        <begin position="699"/>
        <end position="751"/>
    </location>
</feature>
<dbReference type="InterPro" id="IPR005343">
    <property type="entry name" value="Noc2"/>
</dbReference>
<dbReference type="Pfam" id="PF03715">
    <property type="entry name" value="Noc2"/>
    <property type="match status" value="1"/>
</dbReference>
<comment type="similarity">
    <text evidence="2">Belongs to the NOC2 family.</text>
</comment>
<feature type="region of interest" description="Disordered" evidence="4">
    <location>
        <begin position="33"/>
        <end position="125"/>
    </location>
</feature>
<evidence type="ECO:0000313" key="5">
    <source>
        <dbReference type="EMBL" id="KRT80116.1"/>
    </source>
</evidence>
<feature type="compositionally biased region" description="Acidic residues" evidence="4">
    <location>
        <begin position="100"/>
        <end position="109"/>
    </location>
</feature>
<evidence type="ECO:0000256" key="4">
    <source>
        <dbReference type="SAM" id="MobiDB-lite"/>
    </source>
</evidence>
<keyword evidence="6" id="KW-1185">Reference proteome</keyword>
<feature type="compositionally biased region" description="Basic residues" evidence="4">
    <location>
        <begin position="33"/>
        <end position="42"/>
    </location>
</feature>
<feature type="compositionally biased region" description="Acidic residues" evidence="4">
    <location>
        <begin position="723"/>
        <end position="732"/>
    </location>
</feature>
<name>A0A0T6AYN1_9SCAR</name>
<dbReference type="Proteomes" id="UP000051574">
    <property type="component" value="Unassembled WGS sequence"/>
</dbReference>
<comment type="subcellular location">
    <subcellularLocation>
        <location evidence="1">Nucleus</location>
    </subcellularLocation>
</comment>
<dbReference type="GO" id="GO:0005730">
    <property type="term" value="C:nucleolus"/>
    <property type="evidence" value="ECO:0007669"/>
    <property type="project" value="TreeGrafter"/>
</dbReference>
<dbReference type="GO" id="GO:0042393">
    <property type="term" value="F:histone binding"/>
    <property type="evidence" value="ECO:0007669"/>
    <property type="project" value="TreeGrafter"/>
</dbReference>
<organism evidence="5 6">
    <name type="scientific">Oryctes borbonicus</name>
    <dbReference type="NCBI Taxonomy" id="1629725"/>
    <lineage>
        <taxon>Eukaryota</taxon>
        <taxon>Metazoa</taxon>
        <taxon>Ecdysozoa</taxon>
        <taxon>Arthropoda</taxon>
        <taxon>Hexapoda</taxon>
        <taxon>Insecta</taxon>
        <taxon>Pterygota</taxon>
        <taxon>Neoptera</taxon>
        <taxon>Endopterygota</taxon>
        <taxon>Coleoptera</taxon>
        <taxon>Polyphaga</taxon>
        <taxon>Scarabaeiformia</taxon>
        <taxon>Scarabaeidae</taxon>
        <taxon>Dynastinae</taxon>
        <taxon>Oryctes</taxon>
    </lineage>
</organism>
<dbReference type="GO" id="GO:0003714">
    <property type="term" value="F:transcription corepressor activity"/>
    <property type="evidence" value="ECO:0007669"/>
    <property type="project" value="TreeGrafter"/>
</dbReference>
<dbReference type="GO" id="GO:0000122">
    <property type="term" value="P:negative regulation of transcription by RNA polymerase II"/>
    <property type="evidence" value="ECO:0007669"/>
    <property type="project" value="TreeGrafter"/>
</dbReference>
<evidence type="ECO:0000256" key="2">
    <source>
        <dbReference type="ARBA" id="ARBA00005907"/>
    </source>
</evidence>
<feature type="non-terminal residue" evidence="5">
    <location>
        <position position="1"/>
    </location>
</feature>
<feature type="compositionally biased region" description="Basic residues" evidence="4">
    <location>
        <begin position="736"/>
        <end position="748"/>
    </location>
</feature>
<dbReference type="GO" id="GO:0005654">
    <property type="term" value="C:nucleoplasm"/>
    <property type="evidence" value="ECO:0007669"/>
    <property type="project" value="TreeGrafter"/>
</dbReference>
<dbReference type="PANTHER" id="PTHR12687">
    <property type="entry name" value="NUCLEOLAR COMPLEX 2 AND RAD4-RELATED"/>
    <property type="match status" value="1"/>
</dbReference>
<evidence type="ECO:0000256" key="3">
    <source>
        <dbReference type="ARBA" id="ARBA00023242"/>
    </source>
</evidence>
<reference evidence="5 6" key="1">
    <citation type="submission" date="2015-09" db="EMBL/GenBank/DDBJ databases">
        <title>Draft genome of the scarab beetle Oryctes borbonicus.</title>
        <authorList>
            <person name="Meyer J.M."/>
            <person name="Markov G.V."/>
            <person name="Baskaran P."/>
            <person name="Herrmann M."/>
            <person name="Sommer R.J."/>
            <person name="Roedelsperger C."/>
        </authorList>
    </citation>
    <scope>NUCLEOTIDE SEQUENCE [LARGE SCALE GENOMIC DNA]</scope>
    <source>
        <strain evidence="5">OB123</strain>
        <tissue evidence="5">Whole animal</tissue>
    </source>
</reference>
<dbReference type="GO" id="GO:0030690">
    <property type="term" value="C:Noc1p-Noc2p complex"/>
    <property type="evidence" value="ECO:0007669"/>
    <property type="project" value="TreeGrafter"/>
</dbReference>